<name>A0A8K0P560_LADFU</name>
<keyword evidence="2" id="KW-1185">Reference proteome</keyword>
<organism evidence="1 2">
    <name type="scientific">Ladona fulva</name>
    <name type="common">Scarce chaser dragonfly</name>
    <name type="synonym">Libellula fulva</name>
    <dbReference type="NCBI Taxonomy" id="123851"/>
    <lineage>
        <taxon>Eukaryota</taxon>
        <taxon>Metazoa</taxon>
        <taxon>Ecdysozoa</taxon>
        <taxon>Arthropoda</taxon>
        <taxon>Hexapoda</taxon>
        <taxon>Insecta</taxon>
        <taxon>Pterygota</taxon>
        <taxon>Palaeoptera</taxon>
        <taxon>Odonata</taxon>
        <taxon>Epiprocta</taxon>
        <taxon>Anisoptera</taxon>
        <taxon>Libelluloidea</taxon>
        <taxon>Libellulidae</taxon>
        <taxon>Ladona</taxon>
    </lineage>
</organism>
<sequence>MEEPLRGIRFRTVPEIRQAVDRSIRTINRTGCANGMLRLPHRWKRVLHNAGIDSVMTKVHPSIAYNNVRGWGFKLKGRMAAVDHAEESSSFWILAKGNNYDET</sequence>
<comment type="caution">
    <text evidence="1">The sequence shown here is derived from an EMBL/GenBank/DDBJ whole genome shotgun (WGS) entry which is preliminary data.</text>
</comment>
<proteinExistence type="predicted"/>
<dbReference type="AlphaFoldDB" id="A0A8K0P560"/>
<evidence type="ECO:0000313" key="1">
    <source>
        <dbReference type="EMBL" id="KAG8234141.1"/>
    </source>
</evidence>
<evidence type="ECO:0000313" key="2">
    <source>
        <dbReference type="Proteomes" id="UP000792457"/>
    </source>
</evidence>
<reference evidence="1" key="2">
    <citation type="submission" date="2017-10" db="EMBL/GenBank/DDBJ databases">
        <title>Ladona fulva Genome sequencing and assembly.</title>
        <authorList>
            <person name="Murali S."/>
            <person name="Richards S."/>
            <person name="Bandaranaike D."/>
            <person name="Bellair M."/>
            <person name="Blankenburg K."/>
            <person name="Chao H."/>
            <person name="Dinh H."/>
            <person name="Doddapaneni H."/>
            <person name="Dugan-Rocha S."/>
            <person name="Elkadiri S."/>
            <person name="Gnanaolivu R."/>
            <person name="Hernandez B."/>
            <person name="Skinner E."/>
            <person name="Javaid M."/>
            <person name="Lee S."/>
            <person name="Li M."/>
            <person name="Ming W."/>
            <person name="Munidasa M."/>
            <person name="Muniz J."/>
            <person name="Nguyen L."/>
            <person name="Hughes D."/>
            <person name="Osuji N."/>
            <person name="Pu L.-L."/>
            <person name="Puazo M."/>
            <person name="Qu C."/>
            <person name="Quiroz J."/>
            <person name="Raj R."/>
            <person name="Weissenberger G."/>
            <person name="Xin Y."/>
            <person name="Zou X."/>
            <person name="Han Y."/>
            <person name="Worley K."/>
            <person name="Muzny D."/>
            <person name="Gibbs R."/>
        </authorList>
    </citation>
    <scope>NUCLEOTIDE SEQUENCE</scope>
    <source>
        <strain evidence="1">Sampled in the wild</strain>
    </source>
</reference>
<accession>A0A8K0P560</accession>
<dbReference type="EMBL" id="KZ308781">
    <property type="protein sequence ID" value="KAG8234141.1"/>
    <property type="molecule type" value="Genomic_DNA"/>
</dbReference>
<reference evidence="1" key="1">
    <citation type="submission" date="2013-04" db="EMBL/GenBank/DDBJ databases">
        <authorList>
            <person name="Qu J."/>
            <person name="Murali S.C."/>
            <person name="Bandaranaike D."/>
            <person name="Bellair M."/>
            <person name="Blankenburg K."/>
            <person name="Chao H."/>
            <person name="Dinh H."/>
            <person name="Doddapaneni H."/>
            <person name="Downs B."/>
            <person name="Dugan-Rocha S."/>
            <person name="Elkadiri S."/>
            <person name="Gnanaolivu R.D."/>
            <person name="Hernandez B."/>
            <person name="Javaid M."/>
            <person name="Jayaseelan J.C."/>
            <person name="Lee S."/>
            <person name="Li M."/>
            <person name="Ming W."/>
            <person name="Munidasa M."/>
            <person name="Muniz J."/>
            <person name="Nguyen L."/>
            <person name="Ongeri F."/>
            <person name="Osuji N."/>
            <person name="Pu L.-L."/>
            <person name="Puazo M."/>
            <person name="Qu C."/>
            <person name="Quiroz J."/>
            <person name="Raj R."/>
            <person name="Weissenberger G."/>
            <person name="Xin Y."/>
            <person name="Zou X."/>
            <person name="Han Y."/>
            <person name="Richards S."/>
            <person name="Worley K."/>
            <person name="Muzny D."/>
            <person name="Gibbs R."/>
        </authorList>
    </citation>
    <scope>NUCLEOTIDE SEQUENCE</scope>
    <source>
        <strain evidence="1">Sampled in the wild</strain>
    </source>
</reference>
<dbReference type="Proteomes" id="UP000792457">
    <property type="component" value="Unassembled WGS sequence"/>
</dbReference>
<gene>
    <name evidence="1" type="ORF">J437_LFUL007506</name>
</gene>
<dbReference type="OrthoDB" id="616263at2759"/>
<protein>
    <submittedName>
        <fullName evidence="1">Uncharacterized protein</fullName>
    </submittedName>
</protein>